<accession>A0ABQ2HDL8</accession>
<dbReference type="EMBL" id="BMNC01000001">
    <property type="protein sequence ID" value="GGM75334.1"/>
    <property type="molecule type" value="Genomic_DNA"/>
</dbReference>
<evidence type="ECO:0000313" key="2">
    <source>
        <dbReference type="EMBL" id="GGM75334.1"/>
    </source>
</evidence>
<name>A0ABQ2HDL8_9PSEU</name>
<comment type="caution">
    <text evidence="2">The sequence shown here is derived from an EMBL/GenBank/DDBJ whole genome shotgun (WGS) entry which is preliminary data.</text>
</comment>
<proteinExistence type="predicted"/>
<organism evidence="2 3">
    <name type="scientific">Lentzea pudingi</name>
    <dbReference type="NCBI Taxonomy" id="1789439"/>
    <lineage>
        <taxon>Bacteria</taxon>
        <taxon>Bacillati</taxon>
        <taxon>Actinomycetota</taxon>
        <taxon>Actinomycetes</taxon>
        <taxon>Pseudonocardiales</taxon>
        <taxon>Pseudonocardiaceae</taxon>
        <taxon>Lentzea</taxon>
    </lineage>
</organism>
<reference evidence="3" key="1">
    <citation type="journal article" date="2019" name="Int. J. Syst. Evol. Microbiol.">
        <title>The Global Catalogue of Microorganisms (GCM) 10K type strain sequencing project: providing services to taxonomists for standard genome sequencing and annotation.</title>
        <authorList>
            <consortium name="The Broad Institute Genomics Platform"/>
            <consortium name="The Broad Institute Genome Sequencing Center for Infectious Disease"/>
            <person name="Wu L."/>
            <person name="Ma J."/>
        </authorList>
    </citation>
    <scope>NUCLEOTIDE SEQUENCE [LARGE SCALE GENOMIC DNA]</scope>
    <source>
        <strain evidence="3">CGMCC 4.7319</strain>
    </source>
</reference>
<gene>
    <name evidence="2" type="ORF">GCM10011609_09090</name>
</gene>
<keyword evidence="3" id="KW-1185">Reference proteome</keyword>
<feature type="region of interest" description="Disordered" evidence="1">
    <location>
        <begin position="48"/>
        <end position="86"/>
    </location>
</feature>
<evidence type="ECO:0000313" key="3">
    <source>
        <dbReference type="Proteomes" id="UP000597656"/>
    </source>
</evidence>
<feature type="compositionally biased region" description="Basic and acidic residues" evidence="1">
    <location>
        <begin position="10"/>
        <end position="21"/>
    </location>
</feature>
<protein>
    <submittedName>
        <fullName evidence="2">Uncharacterized protein</fullName>
    </submittedName>
</protein>
<feature type="region of interest" description="Disordered" evidence="1">
    <location>
        <begin position="1"/>
        <end position="22"/>
    </location>
</feature>
<dbReference type="Proteomes" id="UP000597656">
    <property type="component" value="Unassembled WGS sequence"/>
</dbReference>
<evidence type="ECO:0000256" key="1">
    <source>
        <dbReference type="SAM" id="MobiDB-lite"/>
    </source>
</evidence>
<sequence>MEVEFAGDPQHGDTRRMRFESGDAGLSGQPVLLCDGWAWRELAAECGAEQTGGAAGSTSRGEGRTATVSHLVAPDGSGDADEDAPMRLAREVNACLR</sequence>